<name>A0ABN9TKV2_9DINO</name>
<organism evidence="2 3">
    <name type="scientific">Prorocentrum cordatum</name>
    <dbReference type="NCBI Taxonomy" id="2364126"/>
    <lineage>
        <taxon>Eukaryota</taxon>
        <taxon>Sar</taxon>
        <taxon>Alveolata</taxon>
        <taxon>Dinophyceae</taxon>
        <taxon>Prorocentrales</taxon>
        <taxon>Prorocentraceae</taxon>
        <taxon>Prorocentrum</taxon>
    </lineage>
</organism>
<evidence type="ECO:0000313" key="2">
    <source>
        <dbReference type="EMBL" id="CAK0846579.1"/>
    </source>
</evidence>
<accession>A0ABN9TKV2</accession>
<dbReference type="Proteomes" id="UP001189429">
    <property type="component" value="Unassembled WGS sequence"/>
</dbReference>
<feature type="compositionally biased region" description="Polar residues" evidence="1">
    <location>
        <begin position="154"/>
        <end position="168"/>
    </location>
</feature>
<keyword evidence="3" id="KW-1185">Reference proteome</keyword>
<evidence type="ECO:0000313" key="3">
    <source>
        <dbReference type="Proteomes" id="UP001189429"/>
    </source>
</evidence>
<evidence type="ECO:0000256" key="1">
    <source>
        <dbReference type="SAM" id="MobiDB-lite"/>
    </source>
</evidence>
<sequence length="174" mass="19008">MGPHQRLAAAIAEAEAALAGEPRPLSQEERRGGEVRRLRRRKDAGYVFVRGLVPECLADVLREQVIHPGLKMERGFDVGDPTTWGKGGLARQALSWYEKLVTLLGSESPYYGARMNFGRALQRECRGDLTAAEFDLLEGPGPWRTPRPPGASAWCSTSWPGTAPTASTPARRGP</sequence>
<feature type="region of interest" description="Disordered" evidence="1">
    <location>
        <begin position="138"/>
        <end position="174"/>
    </location>
</feature>
<gene>
    <name evidence="2" type="ORF">PCOR1329_LOCUS40043</name>
</gene>
<reference evidence="2" key="1">
    <citation type="submission" date="2023-10" db="EMBL/GenBank/DDBJ databases">
        <authorList>
            <person name="Chen Y."/>
            <person name="Shah S."/>
            <person name="Dougan E. K."/>
            <person name="Thang M."/>
            <person name="Chan C."/>
        </authorList>
    </citation>
    <scope>NUCLEOTIDE SEQUENCE [LARGE SCALE GENOMIC DNA]</scope>
</reference>
<dbReference type="EMBL" id="CAUYUJ010014835">
    <property type="protein sequence ID" value="CAK0846579.1"/>
    <property type="molecule type" value="Genomic_DNA"/>
</dbReference>
<protein>
    <submittedName>
        <fullName evidence="2">Uncharacterized protein</fullName>
    </submittedName>
</protein>
<comment type="caution">
    <text evidence="2">The sequence shown here is derived from an EMBL/GenBank/DDBJ whole genome shotgun (WGS) entry which is preliminary data.</text>
</comment>
<proteinExistence type="predicted"/>